<protein>
    <submittedName>
        <fullName evidence="1">Uncharacterized protein</fullName>
    </submittedName>
</protein>
<organism evidence="1 2">
    <name type="scientific">Afipia massiliensis</name>
    <dbReference type="NCBI Taxonomy" id="211460"/>
    <lineage>
        <taxon>Bacteria</taxon>
        <taxon>Pseudomonadati</taxon>
        <taxon>Pseudomonadota</taxon>
        <taxon>Alphaproteobacteria</taxon>
        <taxon>Hyphomicrobiales</taxon>
        <taxon>Nitrobacteraceae</taxon>
        <taxon>Afipia</taxon>
    </lineage>
</organism>
<dbReference type="RefSeq" id="WP_062316926.1">
    <property type="nucleotide sequence ID" value="NZ_JACHIJ010000005.1"/>
</dbReference>
<comment type="caution">
    <text evidence="1">The sequence shown here is derived from an EMBL/GenBank/DDBJ whole genome shotgun (WGS) entry which is preliminary data.</text>
</comment>
<accession>A0A840N0A0</accession>
<evidence type="ECO:0000313" key="1">
    <source>
        <dbReference type="EMBL" id="MBB5053655.1"/>
    </source>
</evidence>
<proteinExistence type="predicted"/>
<gene>
    <name evidence="1" type="ORF">HNQ36_003655</name>
</gene>
<sequence>MRRLRIFTKHLTSEEIAALSALAAASGFAADEIETVLEIGAPLVDCDDEVILIPISAAACAAPDLEDDVKQVSNGARRAICVWPEDAEAEVEVPASARKYAYSIVPWNAEKLQAAAADDDVLIFEMPSGDVMPKVYTERNLCVDEEAQPK</sequence>
<dbReference type="Proteomes" id="UP000521227">
    <property type="component" value="Unassembled WGS sequence"/>
</dbReference>
<evidence type="ECO:0000313" key="2">
    <source>
        <dbReference type="Proteomes" id="UP000521227"/>
    </source>
</evidence>
<dbReference type="EMBL" id="JACHIJ010000005">
    <property type="protein sequence ID" value="MBB5053655.1"/>
    <property type="molecule type" value="Genomic_DNA"/>
</dbReference>
<reference evidence="1 2" key="1">
    <citation type="submission" date="2020-08" db="EMBL/GenBank/DDBJ databases">
        <title>Genomic Encyclopedia of Type Strains, Phase IV (KMG-IV): sequencing the most valuable type-strain genomes for metagenomic binning, comparative biology and taxonomic classification.</title>
        <authorList>
            <person name="Goeker M."/>
        </authorList>
    </citation>
    <scope>NUCLEOTIDE SEQUENCE [LARGE SCALE GENOMIC DNA]</scope>
    <source>
        <strain evidence="1 2">DSM 17498</strain>
    </source>
</reference>
<name>A0A840N0A0_9BRAD</name>
<dbReference type="AlphaFoldDB" id="A0A840N0A0"/>